<accession>A0ABV8E209</accession>
<protein>
    <submittedName>
        <fullName evidence="3">LLM class flavin-dependent oxidoreductase</fullName>
    </submittedName>
</protein>
<feature type="domain" description="Luciferase-like" evidence="2">
    <location>
        <begin position="173"/>
        <end position="341"/>
    </location>
</feature>
<dbReference type="InterPro" id="IPR050766">
    <property type="entry name" value="Bact_Lucif_Oxidored"/>
</dbReference>
<feature type="region of interest" description="Disordered" evidence="1">
    <location>
        <begin position="114"/>
        <end position="144"/>
    </location>
</feature>
<reference evidence="4" key="1">
    <citation type="journal article" date="2019" name="Int. J. Syst. Evol. Microbiol.">
        <title>The Global Catalogue of Microorganisms (GCM) 10K type strain sequencing project: providing services to taxonomists for standard genome sequencing and annotation.</title>
        <authorList>
            <consortium name="The Broad Institute Genomics Platform"/>
            <consortium name="The Broad Institute Genome Sequencing Center for Infectious Disease"/>
            <person name="Wu L."/>
            <person name="Ma J."/>
        </authorList>
    </citation>
    <scope>NUCLEOTIDE SEQUENCE [LARGE SCALE GENOMIC DNA]</scope>
    <source>
        <strain evidence="4">CGMCC 4.7330</strain>
    </source>
</reference>
<dbReference type="RefSeq" id="WP_378617267.1">
    <property type="nucleotide sequence ID" value="NZ_JBHSAX010000033.1"/>
</dbReference>
<dbReference type="PANTHER" id="PTHR30137">
    <property type="entry name" value="LUCIFERASE-LIKE MONOOXYGENASE"/>
    <property type="match status" value="1"/>
</dbReference>
<comment type="caution">
    <text evidence="3">The sequence shown here is derived from an EMBL/GenBank/DDBJ whole genome shotgun (WGS) entry which is preliminary data.</text>
</comment>
<evidence type="ECO:0000313" key="3">
    <source>
        <dbReference type="EMBL" id="MFC3966009.1"/>
    </source>
</evidence>
<dbReference type="CDD" id="cd00347">
    <property type="entry name" value="Flavin_utilizing_monoxygenases"/>
    <property type="match status" value="1"/>
</dbReference>
<dbReference type="EMBL" id="JBHSAX010000033">
    <property type="protein sequence ID" value="MFC3966009.1"/>
    <property type="molecule type" value="Genomic_DNA"/>
</dbReference>
<dbReference type="PANTHER" id="PTHR30137:SF6">
    <property type="entry name" value="LUCIFERASE-LIKE MONOOXYGENASE"/>
    <property type="match status" value="1"/>
</dbReference>
<dbReference type="Proteomes" id="UP001595696">
    <property type="component" value="Unassembled WGS sequence"/>
</dbReference>
<evidence type="ECO:0000259" key="2">
    <source>
        <dbReference type="Pfam" id="PF00296"/>
    </source>
</evidence>
<evidence type="ECO:0000256" key="1">
    <source>
        <dbReference type="SAM" id="MobiDB-lite"/>
    </source>
</evidence>
<dbReference type="Pfam" id="PF00296">
    <property type="entry name" value="Bac_luciferase"/>
    <property type="match status" value="2"/>
</dbReference>
<feature type="domain" description="Luciferase-like" evidence="2">
    <location>
        <begin position="7"/>
        <end position="119"/>
    </location>
</feature>
<dbReference type="InterPro" id="IPR036661">
    <property type="entry name" value="Luciferase-like_sf"/>
</dbReference>
<dbReference type="SUPFAM" id="SSF51679">
    <property type="entry name" value="Bacterial luciferase-like"/>
    <property type="match status" value="1"/>
</dbReference>
<name>A0ABV8E209_9NOCA</name>
<sequence length="386" mass="40949">MVSIPLSILDLAPISAGSSAAQALRDTVDLARQAEQWGYHRYWLAEHHFVRVASSSSVTLLGLVAAATERIRVGTAAVQVGHHTSASVVEAFGTIDALYPDRLDLGIGRSGHRRAQFGSEAGRPSKPPVPRGTEVRDGIVVPPPFDPGRITDRSRFVAALQALQLPGAQPLDFPEQVEQIRGLLDGSFVTGDGVELHAVPGEGAQVRLWIFGSSAGESAELAGRLGLPFAAAYHVAPGTALDAIAAYRAAFRPSAVLAEPYAVISADVLVGPDAETAEYRARGYGHWVHGIRTGAGATDYLAPDAVPELTEEQKRLVDDRLATRFVGTPGDVAARLAALRRVSNANEVLATTIAFDHRHRLESHRLLAEAWAARGEQLDTAQSGAA</sequence>
<proteinExistence type="predicted"/>
<dbReference type="Gene3D" id="3.20.20.30">
    <property type="entry name" value="Luciferase-like domain"/>
    <property type="match status" value="1"/>
</dbReference>
<evidence type="ECO:0000313" key="4">
    <source>
        <dbReference type="Proteomes" id="UP001595696"/>
    </source>
</evidence>
<dbReference type="InterPro" id="IPR011251">
    <property type="entry name" value="Luciferase-like_dom"/>
</dbReference>
<keyword evidence="4" id="KW-1185">Reference proteome</keyword>
<gene>
    <name evidence="3" type="ORF">ACFO0B_28805</name>
</gene>
<organism evidence="3 4">
    <name type="scientific">Nocardia jiangsuensis</name>
    <dbReference type="NCBI Taxonomy" id="1691563"/>
    <lineage>
        <taxon>Bacteria</taxon>
        <taxon>Bacillati</taxon>
        <taxon>Actinomycetota</taxon>
        <taxon>Actinomycetes</taxon>
        <taxon>Mycobacteriales</taxon>
        <taxon>Nocardiaceae</taxon>
        <taxon>Nocardia</taxon>
    </lineage>
</organism>